<name>A0A4Q2RDD2_9HYPH</name>
<evidence type="ECO:0000256" key="1">
    <source>
        <dbReference type="SAM" id="MobiDB-lite"/>
    </source>
</evidence>
<proteinExistence type="predicted"/>
<reference evidence="2 3" key="1">
    <citation type="submission" date="2018-09" db="EMBL/GenBank/DDBJ databases">
        <authorList>
            <person name="Grouzdev D.S."/>
            <person name="Krutkina M.S."/>
        </authorList>
    </citation>
    <scope>NUCLEOTIDE SEQUENCE [LARGE SCALE GENOMIC DNA]</scope>
    <source>
        <strain evidence="2 3">RmlP001</strain>
    </source>
</reference>
<feature type="compositionally biased region" description="Basic residues" evidence="1">
    <location>
        <begin position="90"/>
        <end position="99"/>
    </location>
</feature>
<accession>A0A4Q2RDD2</accession>
<dbReference type="EMBL" id="QYBC01000006">
    <property type="protein sequence ID" value="RYB05725.1"/>
    <property type="molecule type" value="Genomic_DNA"/>
</dbReference>
<comment type="caution">
    <text evidence="2">The sequence shown here is derived from an EMBL/GenBank/DDBJ whole genome shotgun (WGS) entry which is preliminary data.</text>
</comment>
<dbReference type="RefSeq" id="WP_129218834.1">
    <property type="nucleotide sequence ID" value="NZ_QYBC01000006.1"/>
</dbReference>
<reference evidence="2 3" key="2">
    <citation type="submission" date="2019-02" db="EMBL/GenBank/DDBJ databases">
        <title>'Lichenibacterium ramalinii' gen. nov. sp. nov., 'Lichenibacterium minor' gen. nov. sp. nov.</title>
        <authorList>
            <person name="Pankratov T."/>
        </authorList>
    </citation>
    <scope>NUCLEOTIDE SEQUENCE [LARGE SCALE GENOMIC DNA]</scope>
    <source>
        <strain evidence="2 3">RmlP001</strain>
    </source>
</reference>
<keyword evidence="3" id="KW-1185">Reference proteome</keyword>
<organism evidence="2 3">
    <name type="scientific">Lichenibacterium ramalinae</name>
    <dbReference type="NCBI Taxonomy" id="2316527"/>
    <lineage>
        <taxon>Bacteria</taxon>
        <taxon>Pseudomonadati</taxon>
        <taxon>Pseudomonadota</taxon>
        <taxon>Alphaproteobacteria</taxon>
        <taxon>Hyphomicrobiales</taxon>
        <taxon>Lichenihabitantaceae</taxon>
        <taxon>Lichenibacterium</taxon>
    </lineage>
</organism>
<gene>
    <name evidence="2" type="ORF">D3272_09075</name>
</gene>
<dbReference type="Proteomes" id="UP000289411">
    <property type="component" value="Unassembled WGS sequence"/>
</dbReference>
<evidence type="ECO:0000313" key="2">
    <source>
        <dbReference type="EMBL" id="RYB05725.1"/>
    </source>
</evidence>
<feature type="region of interest" description="Disordered" evidence="1">
    <location>
        <begin position="76"/>
        <end position="99"/>
    </location>
</feature>
<protein>
    <submittedName>
        <fullName evidence="2">Uncharacterized protein</fullName>
    </submittedName>
</protein>
<sequence length="99" mass="11168">MGEVVSLNRPDAVDPRFAEWVRTLCFFAGEPDRADGYLARGTSCARIVAELRTAMAGRRGREGEAAYLAQLRGPHRPQRHALPIHPQPHGFRRRPNPRK</sequence>
<evidence type="ECO:0000313" key="3">
    <source>
        <dbReference type="Proteomes" id="UP000289411"/>
    </source>
</evidence>
<dbReference type="AlphaFoldDB" id="A0A4Q2RDD2"/>